<dbReference type="GO" id="GO:0009100">
    <property type="term" value="P:glycoprotein metabolic process"/>
    <property type="evidence" value="ECO:0007669"/>
    <property type="project" value="UniProtKB-ARBA"/>
</dbReference>
<evidence type="ECO:0000256" key="2">
    <source>
        <dbReference type="ARBA" id="ARBA00022692"/>
    </source>
</evidence>
<dbReference type="GeneID" id="14538091"/>
<evidence type="ECO:0000256" key="5">
    <source>
        <dbReference type="SAM" id="Phobius"/>
    </source>
</evidence>
<evidence type="ECO:0000256" key="1">
    <source>
        <dbReference type="ARBA" id="ARBA00004167"/>
    </source>
</evidence>
<sequence length="738" mass="86125">MQKTPSITSKMLRNKRKFRKPLILVFAINIIYILTYCLSRSANKNVDTQQIHISIDGSDSLPQLANTDIDYARKLEYLLTNMEPPKHTTTLVKSPKELSNIVSSNLLYQDDRFTFGSLFDHILAQDEIPKSIPFQWSDWVDLSYLNHQLNKPFDQRLKCLDVIHEMNFVPSGARSRAKSNPKSVGCIDTKDLTDEEVRDLGFQDKSELPGFIQFQHTAVTTTEYVRNLQGKTYLLTHQPLPYKVIFLNDFGDDLSFDVYKGRPDTTRTKFNLVKQFEQIAPNKTYEYNPQPIIELQESHFTYNRLILAQKWNQLRSAQEPLDQLQQSFLNSIVTTIETKPSKNPETRYFKEATLHMNFDNSDSGWHYDWRFFNGRLGDNVDRTSIIMERLSRNWFKFSEKHGIISWIAHGPLLSWYWNGGTFPFDNDLDIQMPIQHLLKLGELYNQTLVVEDPREGTGKFLIEVGTFVHNRQISKRGNHIDARFIDIDTGVYIDITGLSTSGAAPSSNYYQNVNDDVDEGPVLEKGAAVFNDRRVHFYNLHHLSPLKLTMLNGVPCYVPNSIIQRLKFEYPNRALTKVEYKEWYFINKLQSWIHEPSLVKALDPNDYMKSNGRVNKTKLKKLVQNLSDEEIYQILTENHQVLIDYYQSQALAQYHQREIRYLFKVDGSKHKNVNDLTQGKILDNPNSHQEQEYINLIEQGVRLKPPVRESLFEYEKVNGHRDKYNQLAFEKLDKIEIR</sequence>
<dbReference type="InterPro" id="IPR009644">
    <property type="entry name" value="FKTN/MNN4/W02B3.4-1"/>
</dbReference>
<dbReference type="Pfam" id="PF04991">
    <property type="entry name" value="LicD"/>
    <property type="match status" value="1"/>
</dbReference>
<keyword evidence="4 5" id="KW-0472">Membrane</keyword>
<evidence type="ECO:0000313" key="8">
    <source>
        <dbReference type="Proteomes" id="UP000005018"/>
    </source>
</evidence>
<dbReference type="PANTHER" id="PTHR15407:SF28">
    <property type="entry name" value="RIBITOL-5-PHOSPHATE TRANSFERASE FKTN"/>
    <property type="match status" value="1"/>
</dbReference>
<feature type="transmembrane region" description="Helical" evidence="5">
    <location>
        <begin position="21"/>
        <end position="42"/>
    </location>
</feature>
<dbReference type="KEGG" id="cot:CORT_0B01060"/>
<dbReference type="Proteomes" id="UP000005018">
    <property type="component" value="Chromosome 2"/>
</dbReference>
<name>H8WZF8_CANO9</name>
<evidence type="ECO:0000259" key="6">
    <source>
        <dbReference type="Pfam" id="PF04991"/>
    </source>
</evidence>
<proteinExistence type="predicted"/>
<dbReference type="EMBL" id="HE681720">
    <property type="protein sequence ID" value="CCG21826.1"/>
    <property type="molecule type" value="Genomic_DNA"/>
</dbReference>
<dbReference type="RefSeq" id="XP_003867264.1">
    <property type="nucleotide sequence ID" value="XM_003867216.1"/>
</dbReference>
<evidence type="ECO:0000256" key="4">
    <source>
        <dbReference type="ARBA" id="ARBA00023136"/>
    </source>
</evidence>
<keyword evidence="3 5" id="KW-1133">Transmembrane helix</keyword>
<comment type="subcellular location">
    <subcellularLocation>
        <location evidence="1">Membrane</location>
        <topology evidence="1">Single-pass membrane protein</topology>
    </subcellularLocation>
</comment>
<keyword evidence="2 5" id="KW-0812">Transmembrane</keyword>
<accession>H8WZF8</accession>
<dbReference type="OrthoDB" id="444255at2759"/>
<feature type="domain" description="LicD/FKTN/FKRP nucleotidyltransferase" evidence="6">
    <location>
        <begin position="399"/>
        <end position="509"/>
    </location>
</feature>
<reference evidence="7 8" key="1">
    <citation type="journal article" date="2012" name="PLoS ONE">
        <title>Sequence and analysis of the genome of the pathogenic yeast Candida orthopsilosis.</title>
        <authorList>
            <person name="Riccombeni A."/>
            <person name="Vidanes G."/>
            <person name="Proux-Wera E."/>
            <person name="Wolfe K.H."/>
            <person name="Butler G."/>
        </authorList>
    </citation>
    <scope>NUCLEOTIDE SEQUENCE [LARGE SCALE GENOMIC DNA]</scope>
    <source>
        <strain evidence="7 8">Co 90-125</strain>
    </source>
</reference>
<dbReference type="GO" id="GO:0016020">
    <property type="term" value="C:membrane"/>
    <property type="evidence" value="ECO:0007669"/>
    <property type="project" value="UniProtKB-SubCell"/>
</dbReference>
<evidence type="ECO:0000256" key="3">
    <source>
        <dbReference type="ARBA" id="ARBA00022989"/>
    </source>
</evidence>
<keyword evidence="8" id="KW-1185">Reference proteome</keyword>
<dbReference type="PANTHER" id="PTHR15407">
    <property type="entry name" value="FUKUTIN-RELATED"/>
    <property type="match status" value="1"/>
</dbReference>
<gene>
    <name evidence="7" type="ORF">CORT_0B01060</name>
</gene>
<dbReference type="InterPro" id="IPR007074">
    <property type="entry name" value="LicD/FKTN/FKRP_NTP_transf"/>
</dbReference>
<dbReference type="HOGENOM" id="CLU_008074_2_0_1"/>
<dbReference type="AlphaFoldDB" id="H8WZF8"/>
<protein>
    <recommendedName>
        <fullName evidence="6">LicD/FKTN/FKRP nucleotidyltransferase domain-containing protein</fullName>
    </recommendedName>
</protein>
<dbReference type="eggNOG" id="ENOG502QREF">
    <property type="taxonomic scope" value="Eukaryota"/>
</dbReference>
<evidence type="ECO:0000313" key="7">
    <source>
        <dbReference type="EMBL" id="CCG21826.1"/>
    </source>
</evidence>
<organism evidence="7 8">
    <name type="scientific">Candida orthopsilosis (strain 90-125)</name>
    <name type="common">Yeast</name>
    <dbReference type="NCBI Taxonomy" id="1136231"/>
    <lineage>
        <taxon>Eukaryota</taxon>
        <taxon>Fungi</taxon>
        <taxon>Dikarya</taxon>
        <taxon>Ascomycota</taxon>
        <taxon>Saccharomycotina</taxon>
        <taxon>Pichiomycetes</taxon>
        <taxon>Debaryomycetaceae</taxon>
        <taxon>Candida/Lodderomyces clade</taxon>
        <taxon>Candida</taxon>
    </lineage>
</organism>